<protein>
    <recommendedName>
        <fullName evidence="5">Serine/threonine protein kinase</fullName>
    </recommendedName>
</protein>
<dbReference type="RefSeq" id="WP_203990665.1">
    <property type="nucleotide sequence ID" value="NZ_BOOU01000069.1"/>
</dbReference>
<keyword evidence="4" id="KW-1185">Reference proteome</keyword>
<feature type="compositionally biased region" description="Low complexity" evidence="1">
    <location>
        <begin position="204"/>
        <end position="213"/>
    </location>
</feature>
<keyword evidence="2" id="KW-0732">Signal</keyword>
<evidence type="ECO:0000313" key="3">
    <source>
        <dbReference type="EMBL" id="GII80246.1"/>
    </source>
</evidence>
<dbReference type="AlphaFoldDB" id="A0A919V0M5"/>
<gene>
    <name evidence="3" type="ORF">Sru01_52280</name>
</gene>
<reference evidence="3" key="1">
    <citation type="submission" date="2021-01" db="EMBL/GenBank/DDBJ databases">
        <title>Whole genome shotgun sequence of Sphaerisporangium rufum NBRC 109079.</title>
        <authorList>
            <person name="Komaki H."/>
            <person name="Tamura T."/>
        </authorList>
    </citation>
    <scope>NUCLEOTIDE SEQUENCE</scope>
    <source>
        <strain evidence="3">NBRC 109079</strain>
    </source>
</reference>
<organism evidence="3 4">
    <name type="scientific">Sphaerisporangium rufum</name>
    <dbReference type="NCBI Taxonomy" id="1381558"/>
    <lineage>
        <taxon>Bacteria</taxon>
        <taxon>Bacillati</taxon>
        <taxon>Actinomycetota</taxon>
        <taxon>Actinomycetes</taxon>
        <taxon>Streptosporangiales</taxon>
        <taxon>Streptosporangiaceae</taxon>
        <taxon>Sphaerisporangium</taxon>
    </lineage>
</organism>
<evidence type="ECO:0000313" key="4">
    <source>
        <dbReference type="Proteomes" id="UP000655287"/>
    </source>
</evidence>
<dbReference type="Proteomes" id="UP000655287">
    <property type="component" value="Unassembled WGS sequence"/>
</dbReference>
<feature type="signal peptide" evidence="2">
    <location>
        <begin position="1"/>
        <end position="17"/>
    </location>
</feature>
<feature type="region of interest" description="Disordered" evidence="1">
    <location>
        <begin position="46"/>
        <end position="82"/>
    </location>
</feature>
<sequence>MKRLGPFYTLAAGIVLAAGLGVASAQTAPRAGTPAAGRVPYARATTNVTAGPSAGPATAEPATPDPTVSAAPATADPTPRRANYAGVAKGNGGLVALAIRDGRAIAYFCDGRVESWLRGAAADGTVILNGKGSQITATLDGTRARGSLRVGKAKWRFTAPAARKPAGLYRAAGIVRGARLVGGWIVLADGRQVGLLDVGGTPAPAPTLTPGSPVTVDGTQVSPQPAENFLDQP</sequence>
<dbReference type="EMBL" id="BOOU01000069">
    <property type="protein sequence ID" value="GII80246.1"/>
    <property type="molecule type" value="Genomic_DNA"/>
</dbReference>
<feature type="chain" id="PRO_5039654216" description="Serine/threonine protein kinase" evidence="2">
    <location>
        <begin position="18"/>
        <end position="233"/>
    </location>
</feature>
<feature type="compositionally biased region" description="Low complexity" evidence="1">
    <location>
        <begin position="49"/>
        <end position="82"/>
    </location>
</feature>
<proteinExistence type="predicted"/>
<accession>A0A919V0M5</accession>
<feature type="region of interest" description="Disordered" evidence="1">
    <location>
        <begin position="204"/>
        <end position="233"/>
    </location>
</feature>
<evidence type="ECO:0000256" key="2">
    <source>
        <dbReference type="SAM" id="SignalP"/>
    </source>
</evidence>
<comment type="caution">
    <text evidence="3">The sequence shown here is derived from an EMBL/GenBank/DDBJ whole genome shotgun (WGS) entry which is preliminary data.</text>
</comment>
<name>A0A919V0M5_9ACTN</name>
<evidence type="ECO:0000256" key="1">
    <source>
        <dbReference type="SAM" id="MobiDB-lite"/>
    </source>
</evidence>
<evidence type="ECO:0008006" key="5">
    <source>
        <dbReference type="Google" id="ProtNLM"/>
    </source>
</evidence>